<keyword evidence="2" id="KW-1185">Reference proteome</keyword>
<reference evidence="1 2" key="1">
    <citation type="journal article" date="2019" name="Int. J. Syst. Evol. Microbiol.">
        <title>The Global Catalogue of Microorganisms (GCM) 10K type strain sequencing project: providing services to taxonomists for standard genome sequencing and annotation.</title>
        <authorList>
            <consortium name="The Broad Institute Genomics Platform"/>
            <consortium name="The Broad Institute Genome Sequencing Center for Infectious Disease"/>
            <person name="Wu L."/>
            <person name="Ma J."/>
        </authorList>
    </citation>
    <scope>NUCLEOTIDE SEQUENCE [LARGE SCALE GENOMIC DNA]</scope>
    <source>
        <strain evidence="1 2">JCM 16022</strain>
    </source>
</reference>
<sequence length="40" mass="4311">MARWVCDYCGETGSVPEGELVEWVQCPTCGEPVLPLPGSD</sequence>
<dbReference type="RefSeq" id="WP_344152048.1">
    <property type="nucleotide sequence ID" value="NZ_BAAAQR010000006.1"/>
</dbReference>
<gene>
    <name evidence="1" type="ORF">GCM10009844_23900</name>
</gene>
<dbReference type="EMBL" id="BAAAQR010000006">
    <property type="protein sequence ID" value="GAA2147059.1"/>
    <property type="molecule type" value="Genomic_DNA"/>
</dbReference>
<comment type="caution">
    <text evidence="1">The sequence shown here is derived from an EMBL/GenBank/DDBJ whole genome shotgun (WGS) entry which is preliminary data.</text>
</comment>
<evidence type="ECO:0008006" key="3">
    <source>
        <dbReference type="Google" id="ProtNLM"/>
    </source>
</evidence>
<accession>A0ABN2ZTD3</accession>
<protein>
    <recommendedName>
        <fullName evidence="3">Small CPxCG-related zinc finger protein</fullName>
    </recommendedName>
</protein>
<organism evidence="1 2">
    <name type="scientific">Nocardioides koreensis</name>
    <dbReference type="NCBI Taxonomy" id="433651"/>
    <lineage>
        <taxon>Bacteria</taxon>
        <taxon>Bacillati</taxon>
        <taxon>Actinomycetota</taxon>
        <taxon>Actinomycetes</taxon>
        <taxon>Propionibacteriales</taxon>
        <taxon>Nocardioidaceae</taxon>
        <taxon>Nocardioides</taxon>
    </lineage>
</organism>
<dbReference type="Proteomes" id="UP001501771">
    <property type="component" value="Unassembled WGS sequence"/>
</dbReference>
<name>A0ABN2ZTD3_9ACTN</name>
<evidence type="ECO:0000313" key="2">
    <source>
        <dbReference type="Proteomes" id="UP001501771"/>
    </source>
</evidence>
<evidence type="ECO:0000313" key="1">
    <source>
        <dbReference type="EMBL" id="GAA2147059.1"/>
    </source>
</evidence>
<proteinExistence type="predicted"/>